<feature type="domain" description="Major facilitator superfamily (MFS) profile" evidence="10">
    <location>
        <begin position="3"/>
        <end position="460"/>
    </location>
</feature>
<dbReference type="EMBL" id="JAEPRB010000042">
    <property type="protein sequence ID" value="KAG2224472.1"/>
    <property type="molecule type" value="Genomic_DNA"/>
</dbReference>
<dbReference type="OrthoDB" id="434240at2759"/>
<dbReference type="CDD" id="cd17341">
    <property type="entry name" value="MFS_NRT2_like"/>
    <property type="match status" value="1"/>
</dbReference>
<feature type="transmembrane region" description="Helical" evidence="8">
    <location>
        <begin position="436"/>
        <end position="456"/>
    </location>
</feature>
<feature type="transmembrane region" description="Helical" evidence="8">
    <location>
        <begin position="314"/>
        <end position="336"/>
    </location>
</feature>
<organism evidence="11 12">
    <name type="scientific">Circinella minor</name>
    <dbReference type="NCBI Taxonomy" id="1195481"/>
    <lineage>
        <taxon>Eukaryota</taxon>
        <taxon>Fungi</taxon>
        <taxon>Fungi incertae sedis</taxon>
        <taxon>Mucoromycota</taxon>
        <taxon>Mucoromycotina</taxon>
        <taxon>Mucoromycetes</taxon>
        <taxon>Mucorales</taxon>
        <taxon>Lichtheimiaceae</taxon>
        <taxon>Circinella</taxon>
    </lineage>
</organism>
<dbReference type="GO" id="GO:0005886">
    <property type="term" value="C:plasma membrane"/>
    <property type="evidence" value="ECO:0007669"/>
    <property type="project" value="UniProtKB-SubCell"/>
</dbReference>
<dbReference type="NCBIfam" id="TIGR00886">
    <property type="entry name" value="2A0108"/>
    <property type="match status" value="1"/>
</dbReference>
<feature type="compositionally biased region" description="Basic and acidic residues" evidence="9">
    <location>
        <begin position="220"/>
        <end position="247"/>
    </location>
</feature>
<feature type="transmembrane region" description="Helical" evidence="8">
    <location>
        <begin position="348"/>
        <end position="370"/>
    </location>
</feature>
<keyword evidence="4 8" id="KW-0812">Transmembrane</keyword>
<feature type="transmembrane region" description="Helical" evidence="8">
    <location>
        <begin position="7"/>
        <end position="28"/>
    </location>
</feature>
<evidence type="ECO:0000256" key="8">
    <source>
        <dbReference type="RuleBase" id="RU366033"/>
    </source>
</evidence>
<dbReference type="Gene3D" id="1.20.1250.20">
    <property type="entry name" value="MFS general substrate transporter like domains"/>
    <property type="match status" value="2"/>
</dbReference>
<dbReference type="GO" id="GO:0042128">
    <property type="term" value="P:nitrate assimilation"/>
    <property type="evidence" value="ECO:0007669"/>
    <property type="project" value="UniProtKB-UniRule"/>
</dbReference>
<keyword evidence="6 8" id="KW-0534">Nitrate assimilation</keyword>
<feature type="transmembrane region" description="Helical" evidence="8">
    <location>
        <begin position="409"/>
        <end position="430"/>
    </location>
</feature>
<evidence type="ECO:0000256" key="4">
    <source>
        <dbReference type="ARBA" id="ARBA00022692"/>
    </source>
</evidence>
<protein>
    <recommendedName>
        <fullName evidence="8">Nitrate/nitrite transporter</fullName>
    </recommendedName>
</protein>
<dbReference type="InterPro" id="IPR044772">
    <property type="entry name" value="NO3_transporter"/>
</dbReference>
<dbReference type="InterPro" id="IPR036259">
    <property type="entry name" value="MFS_trans_sf"/>
</dbReference>
<feature type="compositionally biased region" description="Basic and acidic residues" evidence="9">
    <location>
        <begin position="194"/>
        <end position="203"/>
    </location>
</feature>
<evidence type="ECO:0000256" key="6">
    <source>
        <dbReference type="ARBA" id="ARBA00023063"/>
    </source>
</evidence>
<comment type="similarity">
    <text evidence="2 8">Belongs to the major facilitator superfamily. Nitrate/nitrite porter (TC 2.A.1.8) family.</text>
</comment>
<feature type="transmembrane region" description="Helical" evidence="8">
    <location>
        <begin position="40"/>
        <end position="57"/>
    </location>
</feature>
<evidence type="ECO:0000256" key="2">
    <source>
        <dbReference type="ARBA" id="ARBA00008432"/>
    </source>
</evidence>
<feature type="transmembrane region" description="Helical" evidence="8">
    <location>
        <begin position="94"/>
        <end position="114"/>
    </location>
</feature>
<evidence type="ECO:0000313" key="11">
    <source>
        <dbReference type="EMBL" id="KAG2224472.1"/>
    </source>
</evidence>
<evidence type="ECO:0000256" key="1">
    <source>
        <dbReference type="ARBA" id="ARBA00004141"/>
    </source>
</evidence>
<feature type="region of interest" description="Disordered" evidence="9">
    <location>
        <begin position="194"/>
        <end position="247"/>
    </location>
</feature>
<dbReference type="Proteomes" id="UP000646827">
    <property type="component" value="Unassembled WGS sequence"/>
</dbReference>
<dbReference type="AlphaFoldDB" id="A0A8H7SA35"/>
<keyword evidence="5 8" id="KW-1133">Transmembrane helix</keyword>
<evidence type="ECO:0000256" key="9">
    <source>
        <dbReference type="SAM" id="MobiDB-lite"/>
    </source>
</evidence>
<evidence type="ECO:0000256" key="5">
    <source>
        <dbReference type="ARBA" id="ARBA00022989"/>
    </source>
</evidence>
<evidence type="ECO:0000259" key="10">
    <source>
        <dbReference type="PROSITE" id="PS50850"/>
    </source>
</evidence>
<dbReference type="PROSITE" id="PS50850">
    <property type="entry name" value="MFS"/>
    <property type="match status" value="1"/>
</dbReference>
<evidence type="ECO:0000256" key="7">
    <source>
        <dbReference type="ARBA" id="ARBA00023136"/>
    </source>
</evidence>
<dbReference type="InterPro" id="IPR004737">
    <property type="entry name" value="NO3_transporter_NarK/NarU-like"/>
</dbReference>
<keyword evidence="12" id="KW-1185">Reference proteome</keyword>
<comment type="caution">
    <text evidence="11">The sequence shown here is derived from an EMBL/GenBank/DDBJ whole genome shotgun (WGS) entry which is preliminary data.</text>
</comment>
<dbReference type="SUPFAM" id="SSF103473">
    <property type="entry name" value="MFS general substrate transporter"/>
    <property type="match status" value="1"/>
</dbReference>
<dbReference type="InterPro" id="IPR020846">
    <property type="entry name" value="MFS_dom"/>
</dbReference>
<evidence type="ECO:0000313" key="12">
    <source>
        <dbReference type="Proteomes" id="UP000646827"/>
    </source>
</evidence>
<dbReference type="GO" id="GO:0015113">
    <property type="term" value="F:nitrite transmembrane transporter activity"/>
    <property type="evidence" value="ECO:0007669"/>
    <property type="project" value="InterPro"/>
</dbReference>
<reference evidence="11 12" key="1">
    <citation type="submission" date="2020-12" db="EMBL/GenBank/DDBJ databases">
        <title>Metabolic potential, ecology and presence of endohyphal bacteria is reflected in genomic diversity of Mucoromycotina.</title>
        <authorList>
            <person name="Muszewska A."/>
            <person name="Okrasinska A."/>
            <person name="Steczkiewicz K."/>
            <person name="Drgas O."/>
            <person name="Orlowska M."/>
            <person name="Perlinska-Lenart U."/>
            <person name="Aleksandrzak-Piekarczyk T."/>
            <person name="Szatraj K."/>
            <person name="Zielenkiewicz U."/>
            <person name="Pilsyk S."/>
            <person name="Malc E."/>
            <person name="Mieczkowski P."/>
            <person name="Kruszewska J.S."/>
            <person name="Biernat P."/>
            <person name="Pawlowska J."/>
        </authorList>
    </citation>
    <scope>NUCLEOTIDE SEQUENCE [LARGE SCALE GENOMIC DNA]</scope>
    <source>
        <strain evidence="11 12">CBS 142.35</strain>
    </source>
</reference>
<dbReference type="InterPro" id="IPR011701">
    <property type="entry name" value="MFS"/>
</dbReference>
<name>A0A8H7SA35_9FUNG</name>
<feature type="transmembrane region" description="Helical" evidence="8">
    <location>
        <begin position="161"/>
        <end position="183"/>
    </location>
</feature>
<accession>A0A8H7SA35</accession>
<keyword evidence="8" id="KW-1003">Cell membrane</keyword>
<proteinExistence type="inferred from homology"/>
<feature type="transmembrane region" description="Helical" evidence="8">
    <location>
        <begin position="69"/>
        <end position="88"/>
    </location>
</feature>
<comment type="subcellular location">
    <subcellularLocation>
        <location evidence="8">Cell membrane</location>
        <topology evidence="8">Multi-pass membrane protein</topology>
    </subcellularLocation>
    <subcellularLocation>
        <location evidence="1">Membrane</location>
        <topology evidence="1">Multi-pass membrane protein</topology>
    </subcellularLocation>
</comment>
<evidence type="ECO:0000256" key="3">
    <source>
        <dbReference type="ARBA" id="ARBA00022448"/>
    </source>
</evidence>
<dbReference type="Pfam" id="PF07690">
    <property type="entry name" value="MFS_1"/>
    <property type="match status" value="1"/>
</dbReference>
<feature type="transmembrane region" description="Helical" evidence="8">
    <location>
        <begin position="376"/>
        <end position="397"/>
    </location>
</feature>
<feature type="transmembrane region" description="Helical" evidence="8">
    <location>
        <begin position="126"/>
        <end position="149"/>
    </location>
</feature>
<keyword evidence="7 8" id="KW-0472">Membrane</keyword>
<gene>
    <name evidence="11" type="ORF">INT45_010538</name>
</gene>
<dbReference type="PANTHER" id="PTHR23515">
    <property type="entry name" value="HIGH-AFFINITY NITRATE TRANSPORTER 2.3"/>
    <property type="match status" value="1"/>
</dbReference>
<feature type="transmembrane region" description="Helical" evidence="8">
    <location>
        <begin position="264"/>
        <end position="285"/>
    </location>
</feature>
<dbReference type="GO" id="GO:0015112">
    <property type="term" value="F:nitrate transmembrane transporter activity"/>
    <property type="evidence" value="ECO:0007669"/>
    <property type="project" value="UniProtKB-UniRule"/>
</dbReference>
<keyword evidence="3 8" id="KW-0813">Transport</keyword>
<sequence length="471" mass="51354">MRALHLAWISFMVAFMSWYAIPPIIYHISEDLDISAEEIYDSNTVSVVLTIVARVVIGPLCERYGPRRIMCAILVCGSIPCGFTGLLQNGPGLIAVRAFIGILGGSFVPCQFWTTQMFSPSIVGTANSISAGWGNMGAGITYILMPAIYDGIASHIGSEMAWRITFVVPATICLLVAAADYFLATDTPHGDWLEYRDNTKNSDKQNNSPSSTSVSSMQTAEHKMEKGGIKLTSEKEVTDQQHSDVDDDASRIGEVKRNQSMRDIAISFGKVLCNPAALIMIIHYACSLGTELSIDNIIGHVFREKFALDNSTSAYIGSVFGLLNICSRLFGGLFSDWLAKKWHIPGRIFAHLVLMCLEGIFLIGFSFGFVNLPTSIILMIFFSFFVQAVCGSTFGIVPFVDPVNNGKVMGLVGAGGNIGGLVFNLMFRQLQPNFEIAFLILGIISSSAGILGNALLRVQGETIWHLFTRNH</sequence>